<evidence type="ECO:0000313" key="1">
    <source>
        <dbReference type="EMBL" id="MCY1012052.1"/>
    </source>
</evidence>
<protein>
    <submittedName>
        <fullName evidence="1">Uncharacterized protein</fullName>
    </submittedName>
</protein>
<organism evidence="1 2">
    <name type="scientific">Nannocystis pusilla</name>
    <dbReference type="NCBI Taxonomy" id="889268"/>
    <lineage>
        <taxon>Bacteria</taxon>
        <taxon>Pseudomonadati</taxon>
        <taxon>Myxococcota</taxon>
        <taxon>Polyangia</taxon>
        <taxon>Nannocystales</taxon>
        <taxon>Nannocystaceae</taxon>
        <taxon>Nannocystis</taxon>
    </lineage>
</organism>
<reference evidence="1" key="1">
    <citation type="submission" date="2022-11" db="EMBL/GenBank/DDBJ databases">
        <title>Minimal conservation of predation-associated metabolite biosynthetic gene clusters underscores biosynthetic potential of Myxococcota including descriptions for ten novel species: Archangium lansinium sp. nov., Myxococcus landrumus sp. nov., Nannocystis bai.</title>
        <authorList>
            <person name="Ahearne A."/>
            <person name="Stevens C."/>
            <person name="Phillips K."/>
        </authorList>
    </citation>
    <scope>NUCLEOTIDE SEQUENCE</scope>
    <source>
        <strain evidence="1">Na p29</strain>
    </source>
</reference>
<name>A0A9X3EXK8_9BACT</name>
<evidence type="ECO:0000313" key="2">
    <source>
        <dbReference type="Proteomes" id="UP001150924"/>
    </source>
</evidence>
<dbReference type="RefSeq" id="WP_267775387.1">
    <property type="nucleotide sequence ID" value="NZ_JAPNKE010000002.1"/>
</dbReference>
<comment type="caution">
    <text evidence="1">The sequence shown here is derived from an EMBL/GenBank/DDBJ whole genome shotgun (WGS) entry which is preliminary data.</text>
</comment>
<dbReference type="EMBL" id="JAPNKE010000002">
    <property type="protein sequence ID" value="MCY1012052.1"/>
    <property type="molecule type" value="Genomic_DNA"/>
</dbReference>
<proteinExistence type="predicted"/>
<dbReference type="AlphaFoldDB" id="A0A9X3EXK8"/>
<accession>A0A9X3EXK8</accession>
<sequence>MPLNVLLSLDVELEQHVLLGEADEIVLELDEEVREGVELAGRVVVVFVRPLVAIDLARALAEDLQGQQVQLGRLLGALARVPAEQVVAPGDQVVEVLHHRGPHVRGRAQPREDVRPERTEPRLLDLVDHLLLLANELVVGAGVVQQLEQLGDRHVLELSRNSLKFQ</sequence>
<gene>
    <name evidence="1" type="ORF">OV079_42205</name>
</gene>
<keyword evidence="2" id="KW-1185">Reference proteome</keyword>
<dbReference type="Proteomes" id="UP001150924">
    <property type="component" value="Unassembled WGS sequence"/>
</dbReference>